<evidence type="ECO:0000259" key="10">
    <source>
        <dbReference type="PROSITE" id="PS51140"/>
    </source>
</evidence>
<reference evidence="11" key="1">
    <citation type="submission" date="2012-04" db="EMBL/GenBank/DDBJ databases">
        <title>The Genome Sequence of Loa loa.</title>
        <authorList>
            <consortium name="The Broad Institute Genome Sequencing Platform"/>
            <consortium name="Broad Institute Genome Sequencing Center for Infectious Disease"/>
            <person name="Nutman T.B."/>
            <person name="Fink D.L."/>
            <person name="Russ C."/>
            <person name="Young S."/>
            <person name="Zeng Q."/>
            <person name="Gargeya S."/>
            <person name="Alvarado L."/>
            <person name="Berlin A."/>
            <person name="Chapman S.B."/>
            <person name="Chen Z."/>
            <person name="Freedman E."/>
            <person name="Gellesch M."/>
            <person name="Goldberg J."/>
            <person name="Griggs A."/>
            <person name="Gujja S."/>
            <person name="Heilman E.R."/>
            <person name="Heiman D."/>
            <person name="Howarth C."/>
            <person name="Mehta T."/>
            <person name="Neiman D."/>
            <person name="Pearson M."/>
            <person name="Roberts A."/>
            <person name="Saif S."/>
            <person name="Shea T."/>
            <person name="Shenoy N."/>
            <person name="Sisk P."/>
            <person name="Stolte C."/>
            <person name="Sykes S."/>
            <person name="White J."/>
            <person name="Yandava C."/>
            <person name="Haas B."/>
            <person name="Henn M.R."/>
            <person name="Nusbaum C."/>
            <person name="Birren B."/>
        </authorList>
    </citation>
    <scope>NUCLEOTIDE SEQUENCE [LARGE SCALE GENOMIC DNA]</scope>
</reference>
<evidence type="ECO:0000256" key="2">
    <source>
        <dbReference type="ARBA" id="ARBA00012494"/>
    </source>
</evidence>
<dbReference type="WBParaSite" id="EN70_4596">
    <property type="protein sequence ID" value="EN70_4596"/>
    <property type="gene ID" value="EN70_4596"/>
</dbReference>
<evidence type="ECO:0000313" key="11">
    <source>
        <dbReference type="Proteomes" id="UP000095285"/>
    </source>
</evidence>
<organism evidence="11 12">
    <name type="scientific">Loa loa</name>
    <name type="common">Eye worm</name>
    <name type="synonym">Filaria loa</name>
    <dbReference type="NCBI Taxonomy" id="7209"/>
    <lineage>
        <taxon>Eukaryota</taxon>
        <taxon>Metazoa</taxon>
        <taxon>Ecdysozoa</taxon>
        <taxon>Nematoda</taxon>
        <taxon>Chromadorea</taxon>
        <taxon>Rhabditida</taxon>
        <taxon>Spirurina</taxon>
        <taxon>Spiruromorpha</taxon>
        <taxon>Filarioidea</taxon>
        <taxon>Onchocercidae</taxon>
        <taxon>Loa</taxon>
    </lineage>
</organism>
<keyword evidence="9" id="KW-1133">Transmembrane helix</keyword>
<evidence type="ECO:0000256" key="9">
    <source>
        <dbReference type="SAM" id="Phobius"/>
    </source>
</evidence>
<comment type="similarity">
    <text evidence="1">Belongs to the RdRP family.</text>
</comment>
<evidence type="ECO:0000256" key="4">
    <source>
        <dbReference type="ARBA" id="ARBA00022679"/>
    </source>
</evidence>
<dbReference type="GO" id="GO:0003723">
    <property type="term" value="F:RNA binding"/>
    <property type="evidence" value="ECO:0007669"/>
    <property type="project" value="UniProtKB-KW"/>
</dbReference>
<evidence type="ECO:0000256" key="7">
    <source>
        <dbReference type="ARBA" id="ARBA00023158"/>
    </source>
</evidence>
<feature type="transmembrane region" description="Helical" evidence="9">
    <location>
        <begin position="89"/>
        <end position="107"/>
    </location>
</feature>
<dbReference type="InterPro" id="IPR056654">
    <property type="entry name" value="DUF7752"/>
</dbReference>
<keyword evidence="6" id="KW-0694">RNA-binding</keyword>
<dbReference type="Proteomes" id="UP000095285">
    <property type="component" value="Unassembled WGS sequence"/>
</dbReference>
<dbReference type="PROSITE" id="PS51140">
    <property type="entry name" value="CUE"/>
    <property type="match status" value="1"/>
</dbReference>
<dbReference type="InterPro" id="IPR003892">
    <property type="entry name" value="CUE"/>
</dbReference>
<dbReference type="Pfam" id="PF05183">
    <property type="entry name" value="RdRP"/>
    <property type="match status" value="1"/>
</dbReference>
<keyword evidence="9" id="KW-0812">Transmembrane</keyword>
<accession>A0A1I7VNQ3</accession>
<dbReference type="GO" id="GO:0031380">
    <property type="term" value="C:nuclear RNA-directed RNA polymerase complex"/>
    <property type="evidence" value="ECO:0007669"/>
    <property type="project" value="TreeGrafter"/>
</dbReference>
<dbReference type="InterPro" id="IPR007855">
    <property type="entry name" value="RDRP"/>
</dbReference>
<dbReference type="PANTHER" id="PTHR23079:SF55">
    <property type="entry name" value="RNA-DIRECTED RNA POLYMERASE"/>
    <property type="match status" value="1"/>
</dbReference>
<keyword evidence="5" id="KW-0548">Nucleotidyltransferase</keyword>
<comment type="catalytic activity">
    <reaction evidence="8">
        <text>RNA(n) + a ribonucleoside 5'-triphosphate = RNA(n+1) + diphosphate</text>
        <dbReference type="Rhea" id="RHEA:21248"/>
        <dbReference type="Rhea" id="RHEA-COMP:14527"/>
        <dbReference type="Rhea" id="RHEA-COMP:17342"/>
        <dbReference type="ChEBI" id="CHEBI:33019"/>
        <dbReference type="ChEBI" id="CHEBI:61557"/>
        <dbReference type="ChEBI" id="CHEBI:140395"/>
        <dbReference type="EC" id="2.7.7.48"/>
    </reaction>
</comment>
<name>A0A1I7VNQ3_LOALO</name>
<keyword evidence="7" id="KW-0943">RNA-mediated gene silencing</keyword>
<dbReference type="Pfam" id="PF26253">
    <property type="entry name" value="RdRP_head"/>
    <property type="match status" value="1"/>
</dbReference>
<dbReference type="eggNOG" id="KOG0988">
    <property type="taxonomic scope" value="Eukaryota"/>
</dbReference>
<dbReference type="InterPro" id="IPR057596">
    <property type="entry name" value="RDRP_core"/>
</dbReference>
<feature type="domain" description="CUE" evidence="10">
    <location>
        <begin position="1"/>
        <end position="34"/>
    </location>
</feature>
<dbReference type="Pfam" id="PF25359">
    <property type="entry name" value="PH_met_RdRP"/>
    <property type="match status" value="1"/>
</dbReference>
<dbReference type="InterPro" id="IPR058752">
    <property type="entry name" value="RDRP_C_head"/>
</dbReference>
<keyword evidence="11" id="KW-1185">Reference proteome</keyword>
<dbReference type="STRING" id="7209.A0A1I7VNQ3"/>
<evidence type="ECO:0000256" key="6">
    <source>
        <dbReference type="ARBA" id="ARBA00022884"/>
    </source>
</evidence>
<keyword evidence="4" id="KW-0808">Transferase</keyword>
<reference evidence="12" key="2">
    <citation type="submission" date="2016-11" db="UniProtKB">
        <authorList>
            <consortium name="WormBaseParasite"/>
        </authorList>
    </citation>
    <scope>IDENTIFICATION</scope>
</reference>
<evidence type="ECO:0000256" key="3">
    <source>
        <dbReference type="ARBA" id="ARBA00022484"/>
    </source>
</evidence>
<sequence length="1679" mass="193962">MFPCLTIEQVRLLLREANGNVNDTAEMAFDLLNDTPSTSSSSPLEQSIIREAIRNGAMSESCSNGKHSMAMGRKEIGNLNDRYTVFFRFFWYLLFQFSLFLSHYYSYRVIMVRLKFTISKEGIPKEQIKYILRNILKNCNCSIRSFDELIPCVQADYEEKCVEVHVEIELSCDRRSSQEVLIDFTKSFTMESGYSLEMQPYMEIRNMDGILTDIRPDHANIDILWIGIGNMPNMGLFFIRGEYVTKYNTSSNKLIVNSVCETKMNNAAGNHTLLSWGHFEHDRRLLTIYFAIENVTHSHDGLLYIGYKFVITYSSFYMVIVDCDSDPDERDNYVYICLRHPPQLWEAVPRIMTNGKRVLNIEQCRDWIRVGSFPGNRYFAGCSQKTLAESSWFSFAMPKETVKPERMFPDEVIDWQRRPLSVKLTPTRQLFEIISRWKRRAKCRIFFAAVMKIPRRESSDVRILELPSFRLNYALQALLGRGSIVKDQLFDVSQSSCNNLFFERINYAAQECLLACEETLDSALVAVDEKRRISLLNFFEHIYFQKLDALRKVSTDEEAESLSDLPHNCVLIRKVMATPLRLLLLPPEVMMTNRVIRHFGEEYALRCVFRDDNGQRLVPKEFSRGRALQDQSLIIPDLIYRTLGTGLHIASRHYQFLAWSNSQMRDGGCYMYSDAVVNDEVHGQMICNVEDIRRWMGDFTASKSVPKMMSRMGQCFTQAQPTIMLEKNDWKVEDDIMGGIVHPETGEVFNFSDGVGRISKKYADRIAEVLDLHPTPSCYQVRFKGFKGVLCIDPLLDELGQANIIFRKSQKKFEEDEESAAEIEVVKYSMPAPVCLSRPLIMILDQVSEKQSRHLHKKICSRIHSLLELELNKLSGSKEQTDFDRSNADSVDSFHMTMMFDENDAAEELSSRMSLPIDFHQLHSSGITFTNEPFFRSLLIAIHRYNIKLHLSKSKIFLPASMGHTMYGVVDDTGLLQHGQVFIQYSPSIRYVSGKKIIYTGPVMVTKNPCHVAGDVRMFEAVYQDALSHLCDVIVFPRYGPRPHCDEMAGSDLDGDEYTVIFDKELFFENNEQAMFFPKSIPTEYDTPPTTGDMIDFFLKYLSQDSIGRMSNAHLIMCDRLGLFHEICDSIARKCAVAVDFPKTGVQAKPLILHEQCDSIPDYMQNTIKPSYRSKRLLGQLYRKAQKVEDISEAVQGAKFADYYDPQLYDESLFHEQPKLIQRSLRLRNEYYSRIQQLLDEYGISDEASVISGHSLAIKRIVEMEKDDYSFYHSDKIVELRYSRIFAYFRREFFKEFGEESDFVSVDALGKRGMRWNMALITKAKAWYAVTYASAFRSSSEFRSFPWIVWDILLIIKRQIALMLKSPPPLVNPLVIHLTQAIESFCYHHHAALKQFVNEMSLGPMRLDAFVRYSQRYGSNVEMLCFVIDNWLRVEGIYERSALRRIHAIILFLQFAVGILHGKHTSDELMNRHPIYFEKLDDLRDNFETFDLSYSIGEILFSFVRYLASREFAYANFIRFRLGGMMQGKKGASIFTRPGQWSALHAVAFRAFHHIAITAEFDALRITKNGGTDIDCNSNDDTARYDWDFGESDAPVIISGELCRHKDLSLQRINTALKKWSGVYEIMSRATKHEQLLITCAGSALARQRLHRILLMEPERLFDAVQTDTMPKEARDDFL</sequence>
<protein>
    <recommendedName>
        <fullName evidence="2">RNA-directed RNA polymerase</fullName>
        <ecNumber evidence="2">2.7.7.48</ecNumber>
    </recommendedName>
</protein>
<dbReference type="GO" id="GO:0030422">
    <property type="term" value="P:siRNA processing"/>
    <property type="evidence" value="ECO:0007669"/>
    <property type="project" value="TreeGrafter"/>
</dbReference>
<dbReference type="Pfam" id="PF24934">
    <property type="entry name" value="DUF7752"/>
    <property type="match status" value="1"/>
</dbReference>
<proteinExistence type="inferred from homology"/>
<dbReference type="EC" id="2.7.7.48" evidence="2"/>
<evidence type="ECO:0000313" key="12">
    <source>
        <dbReference type="WBParaSite" id="EN70_4596"/>
    </source>
</evidence>
<evidence type="ECO:0000256" key="5">
    <source>
        <dbReference type="ARBA" id="ARBA00022695"/>
    </source>
</evidence>
<dbReference type="GO" id="GO:0043130">
    <property type="term" value="F:ubiquitin binding"/>
    <property type="evidence" value="ECO:0007669"/>
    <property type="project" value="InterPro"/>
</dbReference>
<dbReference type="PANTHER" id="PTHR23079">
    <property type="entry name" value="RNA-DEPENDENT RNA POLYMERASE"/>
    <property type="match status" value="1"/>
</dbReference>
<dbReference type="GO" id="GO:0003968">
    <property type="term" value="F:RNA-directed RNA polymerase activity"/>
    <property type="evidence" value="ECO:0007669"/>
    <property type="project" value="UniProtKB-KW"/>
</dbReference>
<evidence type="ECO:0000256" key="1">
    <source>
        <dbReference type="ARBA" id="ARBA00005762"/>
    </source>
</evidence>
<dbReference type="InterPro" id="IPR057493">
    <property type="entry name" value="PH_RdRP-assoc"/>
</dbReference>
<keyword evidence="3" id="KW-0696">RNA-directed RNA polymerase</keyword>
<keyword evidence="9" id="KW-0472">Membrane</keyword>
<evidence type="ECO:0000256" key="8">
    <source>
        <dbReference type="ARBA" id="ARBA00048744"/>
    </source>
</evidence>